<gene>
    <name evidence="3" type="ORF">C8N24_4334</name>
</gene>
<dbReference type="Proteomes" id="UP000278962">
    <property type="component" value="Unassembled WGS sequence"/>
</dbReference>
<sequence length="149" mass="14682">MTDEDLLSEPLPVRTRGRLVTGVGAAFAAVTIGALGFLGGVHVQKAQGEATPARGAFPGGGGFGGAQAQQADATTGEVSSVDGSTFYVQDASGNTIRVRAGEQAKVSRNAVADAEAIHPGDTVVVTGRTASSGTVVATSVIATASNAGR</sequence>
<keyword evidence="2" id="KW-0472">Membrane</keyword>
<dbReference type="OrthoDB" id="3872460at2"/>
<proteinExistence type="predicted"/>
<keyword evidence="2" id="KW-0812">Transmembrane</keyword>
<keyword evidence="4" id="KW-1185">Reference proteome</keyword>
<evidence type="ECO:0000313" key="4">
    <source>
        <dbReference type="Proteomes" id="UP000278962"/>
    </source>
</evidence>
<keyword evidence="2" id="KW-1133">Transmembrane helix</keyword>
<feature type="compositionally biased region" description="Low complexity" evidence="1">
    <location>
        <begin position="66"/>
        <end position="75"/>
    </location>
</feature>
<evidence type="ECO:0000256" key="1">
    <source>
        <dbReference type="SAM" id="MobiDB-lite"/>
    </source>
</evidence>
<dbReference type="EMBL" id="RBIL01000002">
    <property type="protein sequence ID" value="RKQ86324.1"/>
    <property type="molecule type" value="Genomic_DNA"/>
</dbReference>
<organism evidence="3 4">
    <name type="scientific">Solirubrobacter pauli</name>
    <dbReference type="NCBI Taxonomy" id="166793"/>
    <lineage>
        <taxon>Bacteria</taxon>
        <taxon>Bacillati</taxon>
        <taxon>Actinomycetota</taxon>
        <taxon>Thermoleophilia</taxon>
        <taxon>Solirubrobacterales</taxon>
        <taxon>Solirubrobacteraceae</taxon>
        <taxon>Solirubrobacter</taxon>
    </lineage>
</organism>
<evidence type="ECO:0000313" key="3">
    <source>
        <dbReference type="EMBL" id="RKQ86324.1"/>
    </source>
</evidence>
<comment type="caution">
    <text evidence="3">The sequence shown here is derived from an EMBL/GenBank/DDBJ whole genome shotgun (WGS) entry which is preliminary data.</text>
</comment>
<feature type="region of interest" description="Disordered" evidence="1">
    <location>
        <begin position="49"/>
        <end position="75"/>
    </location>
</feature>
<protein>
    <submittedName>
        <fullName evidence="3">Uncharacterized protein</fullName>
    </submittedName>
</protein>
<reference evidence="3 4" key="1">
    <citation type="submission" date="2018-10" db="EMBL/GenBank/DDBJ databases">
        <title>Genomic Encyclopedia of Archaeal and Bacterial Type Strains, Phase II (KMG-II): from individual species to whole genera.</title>
        <authorList>
            <person name="Goeker M."/>
        </authorList>
    </citation>
    <scope>NUCLEOTIDE SEQUENCE [LARGE SCALE GENOMIC DNA]</scope>
    <source>
        <strain evidence="3 4">DSM 14954</strain>
    </source>
</reference>
<name>A0A660KZG2_9ACTN</name>
<accession>A0A660KZG2</accession>
<feature type="transmembrane region" description="Helical" evidence="2">
    <location>
        <begin position="20"/>
        <end position="41"/>
    </location>
</feature>
<evidence type="ECO:0000256" key="2">
    <source>
        <dbReference type="SAM" id="Phobius"/>
    </source>
</evidence>
<dbReference type="RefSeq" id="WP_121253952.1">
    <property type="nucleotide sequence ID" value="NZ_RBIL01000002.1"/>
</dbReference>
<dbReference type="AlphaFoldDB" id="A0A660KZG2"/>